<evidence type="ECO:0000259" key="11">
    <source>
        <dbReference type="PROSITE" id="PS51157"/>
    </source>
</evidence>
<keyword evidence="5 10" id="KW-0863">Zinc-finger</keyword>
<evidence type="ECO:0000256" key="5">
    <source>
        <dbReference type="ARBA" id="ARBA00022771"/>
    </source>
</evidence>
<evidence type="ECO:0000256" key="7">
    <source>
        <dbReference type="ARBA" id="ARBA00022833"/>
    </source>
</evidence>
<evidence type="ECO:0000256" key="10">
    <source>
        <dbReference type="RuleBase" id="RU366018"/>
    </source>
</evidence>
<evidence type="ECO:0000256" key="6">
    <source>
        <dbReference type="ARBA" id="ARBA00022786"/>
    </source>
</evidence>
<dbReference type="SUPFAM" id="SSF57850">
    <property type="entry name" value="RING/U-box"/>
    <property type="match status" value="1"/>
</dbReference>
<dbReference type="Pfam" id="PF02207">
    <property type="entry name" value="zf-UBR"/>
    <property type="match status" value="1"/>
</dbReference>
<dbReference type="PROSITE" id="PS51157">
    <property type="entry name" value="ZF_UBR"/>
    <property type="match status" value="1"/>
</dbReference>
<comment type="caution">
    <text evidence="12">The sequence shown here is derived from an EMBL/GenBank/DDBJ whole genome shotgun (WGS) entry which is preliminary data.</text>
</comment>
<keyword evidence="3 10" id="KW-0808">Transferase</keyword>
<dbReference type="InterPro" id="IPR003126">
    <property type="entry name" value="Znf_UBR"/>
</dbReference>
<dbReference type="CDD" id="cd19672">
    <property type="entry name" value="UBR-box_UBR1_like"/>
    <property type="match status" value="1"/>
</dbReference>
<dbReference type="InterPro" id="IPR044046">
    <property type="entry name" value="E3_ligase_UBR-like_C"/>
</dbReference>
<sequence>MDVHHHHDDNGNTREFSLKRFLLQLPTNANFDFTKDVRKQIRKALFLSISNNGTYLNWLFLNSFTDRAYTRDDMLDKIEREYDWTFNNYYKSLVSKTNLQHNTHNHRAFHRNLPCGRIFRKGEPIHRCLTCGFDDTCALCSHCFQPEYHEGHKVHIGICQRENGGVCDCGDPEAWTRDLFCPYANVVEDDDEVPIYDRELPEDLAASILATIAAILDYMVDVIVQCDLQFEDPEETTAATIELNTINSTLDPRKYECFDPGFVDANNDQYYLMLYNDQIRYYRDAVQRVHLASKKVKDFAIMVTDKVQKFGKAKVISSRNIKLLLERQKILSSTGLATCIRSHRDVFREDMLDEIVVWLNDFTESELFKTNTMAKNLFCRAFCEKWQNGLLVTGKCDESYTYKLGTLDPTLKIPKIPSRDRNEDSHWLFNTSKWKLDEDLCRECDYNLDMSEYERNVSHHGSRLQYLIYLDVRLWKATRALLHDMYSTSLIINLHYKNIICYQYVDIYPTIVDMYLIMDREPELSIMPTLSTQLFTCPTNSAEIIKHGDLTRILSSIYSFLTTGSIRSPEDIDVTHQVSIKSLKNRRWGQIFFDISYILTRSKNSKFIPNSNVVPMTCDMLLLFQGRPVMKREKTNHVEYESPDYTAFFQAVLVLYQFGEVIASALKTTRETDSLGILRNYQLAIQYVLTFLCRLENKELPGLVDNEVDINMHMEKMFLKEPYTGELIQVSRVDEDKVSFLHPVHSFLGWLIEFAKFSDISQLVEVFDNVKKAYPPSQFGSLEVSLFDYPIKTIVLMSQIKAGFWVRNGFSVKSQLQLYKNTSLRDYGYARDLFLIQVFANFNHPDVVTFLILNRWILLDNWLENPESNTYDEKTLPYMLEECLNFFIHLLTEDIHLKGDDEETLLKIKVQREIMHNLCFGPMGYTKLCAQMPDHIVADRRFEIILKEMTTFKAPKGSNDFGVYYLKNEYLDEVNPYYCHYTANIKDDAIKFVKERISKRICKPVGDIIIEPKKLNPEELGIYRYIGNFSTSLHFNHFIIKTLLYICNNQTEVESLLETVLHLIHVCSLEQTVDVDKYGQFSDKFFNVSETFHTSIACLLYQILLKEEHKSTHTKIRSIFQILIQRDPEVLTMMQTQRQDFDLKVVELDADKINHEDEAGKKKRIAKERQAKLMAKFKKQQSLFIKKNLYENLECDSDIEMENYSDDHAAWKFPESHCMLCQNAAQDAGPFGIITYISKSSEFRNIPFDDEYWFLKAFSDNVDLNTHESDVDGGPLLHNNPPTDKWNSFMRQTSNRSVIGPGFNLNDYVESHVVSLSCGHGMHYQCYLNYLNNSRNRQNQITRNTPENVDRREFLCPLCKALNNIFIPLLWSGNDRSLLEFLKPHSGKNTFADLDISHAKNKEWVDTFAAVSEQELDSTSILTNIGKEMISSMDPSREFSAEQRHFRVLLNNMFQVLSLFTFPQIVKADSSLILVDTIKSIEISLRGVSTDRKLIIHQLSNNALINLRTLNEFKNSSILMKVKNWSDLPNPRTDAYAKIFAHIFALSKSSINNSILEADFFHCLASVLPLPTLGFSFNCILEATFVGHLIQSLNIIVKEISENCLKKNWAYSILDVPTIADIPQNVAEDVIACFKKLWVFNDIANVSLIEDKRFGEVIYSMLVRVATPFLRRAAIYAYVQCANIDNIDFTLYPETEIEADRLCTFLNIKPVCDYLRAFNDHESCESRIFHDFINFSNNVSKTKNTLHMRKELEYPGIVRLVELPERLDFFFTKYYYLDKHNNPSMAIEDPAICLFCGDVVDVQKQAIGCREGQCTTHYLKECANDVGIFLLPKDRSLLLLHKNGGSFYNAPFLDEHGEIADESKKSKALHLMKPRYDDFMRNVWLQHNVQNCIVRNLENVLDPGGWETL</sequence>
<dbReference type="GO" id="GO:0061630">
    <property type="term" value="F:ubiquitin protein ligase activity"/>
    <property type="evidence" value="ECO:0007669"/>
    <property type="project" value="UniProtKB-UniRule"/>
</dbReference>
<dbReference type="EMBL" id="QLNQ01000025">
    <property type="protein sequence ID" value="RCK62536.1"/>
    <property type="molecule type" value="Genomic_DNA"/>
</dbReference>
<dbReference type="Proteomes" id="UP000253472">
    <property type="component" value="Unassembled WGS sequence"/>
</dbReference>
<dbReference type="PANTHER" id="PTHR21497:SF24">
    <property type="entry name" value="E3 UBIQUITIN-PROTEIN LIGASE UBR1"/>
    <property type="match status" value="1"/>
</dbReference>
<feature type="zinc finger region" description="UBR-type" evidence="9">
    <location>
        <begin position="113"/>
        <end position="186"/>
    </location>
</feature>
<comment type="similarity">
    <text evidence="8 10">Belongs to the E3 ubiquitin-protein ligase UBR1-like family.</text>
</comment>
<dbReference type="Pfam" id="PF18995">
    <property type="entry name" value="PRT6_C"/>
    <property type="match status" value="1"/>
</dbReference>
<evidence type="ECO:0000256" key="3">
    <source>
        <dbReference type="ARBA" id="ARBA00022679"/>
    </source>
</evidence>
<dbReference type="CDD" id="cd16482">
    <property type="entry name" value="RING-H2_UBR1-like"/>
    <property type="match status" value="1"/>
</dbReference>
<dbReference type="Pfam" id="PF22960">
    <property type="entry name" value="WHD_UBR1"/>
    <property type="match status" value="1"/>
</dbReference>
<protein>
    <recommendedName>
        <fullName evidence="10">E3 ubiquitin-protein ligase</fullName>
        <ecNumber evidence="10">2.3.2.27</ecNumber>
    </recommendedName>
</protein>
<feature type="domain" description="UBR-type" evidence="11">
    <location>
        <begin position="113"/>
        <end position="186"/>
    </location>
</feature>
<dbReference type="GO" id="GO:0008270">
    <property type="term" value="F:zinc ion binding"/>
    <property type="evidence" value="ECO:0007669"/>
    <property type="project" value="UniProtKB-UniRule"/>
</dbReference>
<dbReference type="InterPro" id="IPR039164">
    <property type="entry name" value="UBR1-like"/>
</dbReference>
<evidence type="ECO:0000256" key="1">
    <source>
        <dbReference type="ARBA" id="ARBA00000900"/>
    </source>
</evidence>
<dbReference type="InterPro" id="IPR055194">
    <property type="entry name" value="UBR1-like_WH"/>
</dbReference>
<dbReference type="SUPFAM" id="SSF46785">
    <property type="entry name" value="Winged helix' DNA-binding domain"/>
    <property type="match status" value="1"/>
</dbReference>
<evidence type="ECO:0000256" key="9">
    <source>
        <dbReference type="PROSITE-ProRule" id="PRU00508"/>
    </source>
</evidence>
<dbReference type="GO" id="GO:0005737">
    <property type="term" value="C:cytoplasm"/>
    <property type="evidence" value="ECO:0007669"/>
    <property type="project" value="TreeGrafter"/>
</dbReference>
<dbReference type="Gene3D" id="2.10.110.30">
    <property type="match status" value="1"/>
</dbReference>
<proteinExistence type="inferred from homology"/>
<evidence type="ECO:0000313" key="13">
    <source>
        <dbReference type="Proteomes" id="UP000253472"/>
    </source>
</evidence>
<dbReference type="STRING" id="5486.A0A367Y9H3"/>
<accession>A0A367Y9H3</accession>
<dbReference type="UniPathway" id="UPA00143"/>
<comment type="catalytic activity">
    <reaction evidence="1 10">
        <text>S-ubiquitinyl-[E2 ubiquitin-conjugating enzyme]-L-cysteine + [acceptor protein]-L-lysine = [E2 ubiquitin-conjugating enzyme]-L-cysteine + N(6)-ubiquitinyl-[acceptor protein]-L-lysine.</text>
        <dbReference type="EC" id="2.3.2.27"/>
    </reaction>
</comment>
<dbReference type="InterPro" id="IPR036390">
    <property type="entry name" value="WH_DNA-bd_sf"/>
</dbReference>
<organism evidence="12 13">
    <name type="scientific">Candida viswanathii</name>
    <dbReference type="NCBI Taxonomy" id="5486"/>
    <lineage>
        <taxon>Eukaryota</taxon>
        <taxon>Fungi</taxon>
        <taxon>Dikarya</taxon>
        <taxon>Ascomycota</taxon>
        <taxon>Saccharomycotina</taxon>
        <taxon>Pichiomycetes</taxon>
        <taxon>Debaryomycetaceae</taxon>
        <taxon>Candida/Lodderomyces clade</taxon>
        <taxon>Candida</taxon>
    </lineage>
</organism>
<keyword evidence="4 10" id="KW-0479">Metal-binding</keyword>
<dbReference type="EC" id="2.3.2.27" evidence="10"/>
<dbReference type="OrthoDB" id="26387at2759"/>
<comment type="pathway">
    <text evidence="2 10">Protein modification; protein ubiquitination.</text>
</comment>
<dbReference type="FunFam" id="2.10.110.30:FF:000002">
    <property type="entry name" value="Putative e3 ubiquitin-protein ligase ubr3"/>
    <property type="match status" value="1"/>
</dbReference>
<comment type="function">
    <text evidence="10">Ubiquitin ligase protein which is a component of the N-end rule pathway. Recognizes and binds to proteins bearing specific N-terminal residues that are destabilizing according to the N-end rule, leading to their ubiquitination and subsequent degradation.</text>
</comment>
<keyword evidence="7 10" id="KW-0862">Zinc</keyword>
<dbReference type="SMART" id="SM00396">
    <property type="entry name" value="ZnF_UBR1"/>
    <property type="match status" value="1"/>
</dbReference>
<reference evidence="12 13" key="1">
    <citation type="submission" date="2018-06" db="EMBL/GenBank/DDBJ databases">
        <title>Whole genome sequencing of Candida tropicalis (genome annotated by CSBL at Korea University).</title>
        <authorList>
            <person name="Ahn J."/>
        </authorList>
    </citation>
    <scope>NUCLEOTIDE SEQUENCE [LARGE SCALE GENOMIC DNA]</scope>
    <source>
        <strain evidence="12 13">ATCC 20962</strain>
    </source>
</reference>
<keyword evidence="13" id="KW-1185">Reference proteome</keyword>
<evidence type="ECO:0000313" key="12">
    <source>
        <dbReference type="EMBL" id="RCK62536.1"/>
    </source>
</evidence>
<evidence type="ECO:0000256" key="4">
    <source>
        <dbReference type="ARBA" id="ARBA00022723"/>
    </source>
</evidence>
<dbReference type="PANTHER" id="PTHR21497">
    <property type="entry name" value="UBIQUITIN LIGASE E3 ALPHA-RELATED"/>
    <property type="match status" value="1"/>
</dbReference>
<dbReference type="GO" id="GO:0000151">
    <property type="term" value="C:ubiquitin ligase complex"/>
    <property type="evidence" value="ECO:0007669"/>
    <property type="project" value="TreeGrafter"/>
</dbReference>
<evidence type="ECO:0000256" key="2">
    <source>
        <dbReference type="ARBA" id="ARBA00004906"/>
    </source>
</evidence>
<keyword evidence="6 10" id="KW-0833">Ubl conjugation pathway</keyword>
<name>A0A367Y9H3_9ASCO</name>
<gene>
    <name evidence="12" type="primary">ubr1_1</name>
    <name evidence="12" type="ORF">Cantr_09528</name>
</gene>
<dbReference type="GO" id="GO:0016567">
    <property type="term" value="P:protein ubiquitination"/>
    <property type="evidence" value="ECO:0007669"/>
    <property type="project" value="UniProtKB-UniRule"/>
</dbReference>
<evidence type="ECO:0000256" key="8">
    <source>
        <dbReference type="ARBA" id="ARBA00046341"/>
    </source>
</evidence>
<dbReference type="GO" id="GO:0071596">
    <property type="term" value="P:ubiquitin-dependent protein catabolic process via the N-end rule pathway"/>
    <property type="evidence" value="ECO:0007669"/>
    <property type="project" value="UniProtKB-UniRule"/>
</dbReference>